<evidence type="ECO:0000313" key="2">
    <source>
        <dbReference type="EMBL" id="KAL0478874.1"/>
    </source>
</evidence>
<dbReference type="EMBL" id="JAOPGA020000476">
    <property type="protein sequence ID" value="KAL0478874.1"/>
    <property type="molecule type" value="Genomic_DNA"/>
</dbReference>
<gene>
    <name evidence="2" type="ORF">AKO1_010731</name>
</gene>
<accession>A0AAW2YQE7</accession>
<keyword evidence="3" id="KW-1185">Reference proteome</keyword>
<evidence type="ECO:0000313" key="3">
    <source>
        <dbReference type="Proteomes" id="UP001431209"/>
    </source>
</evidence>
<feature type="compositionally biased region" description="Basic residues" evidence="1">
    <location>
        <begin position="107"/>
        <end position="121"/>
    </location>
</feature>
<reference evidence="2 3" key="1">
    <citation type="submission" date="2024-03" db="EMBL/GenBank/DDBJ databases">
        <title>The Acrasis kona genome and developmental transcriptomes reveal deep origins of eukaryotic multicellular pathways.</title>
        <authorList>
            <person name="Sheikh S."/>
            <person name="Fu C.-J."/>
            <person name="Brown M.W."/>
            <person name="Baldauf S.L."/>
        </authorList>
    </citation>
    <scope>NUCLEOTIDE SEQUENCE [LARGE SCALE GENOMIC DNA]</scope>
    <source>
        <strain evidence="2 3">ATCC MYA-3509</strain>
    </source>
</reference>
<proteinExistence type="predicted"/>
<feature type="compositionally biased region" description="Polar residues" evidence="1">
    <location>
        <begin position="124"/>
        <end position="142"/>
    </location>
</feature>
<sequence length="364" mass="40482">MFQLCCRTNPPMEEGCRRENTLQQMQSGLYWSRHSKHRPVRLDRSQMQALAAHNASVAVAVQSTPPRKQTPTVNTKLSQNVALKAKKLESPLKRSIEDDITDQNPSMKKRRVDPTKKKARKQVQEQLDSIAPLTSTPPSGTEPTLYRSDHLHTEQMIHTLPEAMQEEPTTSSADQTPSSSTVSALQQQLQSFAVQQSFSGHSSENDISIAVEQPSVHPASTFSQPSSVNHDEESEFTIHQSTSVDPFMMQLYSNNNDATYFNSYVQTPVTNIQTNNIVKPTPLYLRAPQLQHLQVHNNYNKTGAFNDNTDIHSPCGDNLDSLFSSLFGGESAPSHNVSGVSCDPFKVEEENETIGSEFLGSPFL</sequence>
<comment type="caution">
    <text evidence="2">The sequence shown here is derived from an EMBL/GenBank/DDBJ whole genome shotgun (WGS) entry which is preliminary data.</text>
</comment>
<protein>
    <submittedName>
        <fullName evidence="2">Uncharacterized protein</fullName>
    </submittedName>
</protein>
<dbReference type="AlphaFoldDB" id="A0AAW2YQE7"/>
<feature type="region of interest" description="Disordered" evidence="1">
    <location>
        <begin position="94"/>
        <end position="146"/>
    </location>
</feature>
<dbReference type="Proteomes" id="UP001431209">
    <property type="component" value="Unassembled WGS sequence"/>
</dbReference>
<name>A0AAW2YQE7_9EUKA</name>
<organism evidence="2 3">
    <name type="scientific">Acrasis kona</name>
    <dbReference type="NCBI Taxonomy" id="1008807"/>
    <lineage>
        <taxon>Eukaryota</taxon>
        <taxon>Discoba</taxon>
        <taxon>Heterolobosea</taxon>
        <taxon>Tetramitia</taxon>
        <taxon>Eutetramitia</taxon>
        <taxon>Acrasidae</taxon>
        <taxon>Acrasis</taxon>
    </lineage>
</organism>
<evidence type="ECO:0000256" key="1">
    <source>
        <dbReference type="SAM" id="MobiDB-lite"/>
    </source>
</evidence>